<accession>A0A0G4ER09</accession>
<dbReference type="EMBL" id="CDMY01000286">
    <property type="protein sequence ID" value="CEL99695.1"/>
    <property type="molecule type" value="Genomic_DNA"/>
</dbReference>
<keyword evidence="1" id="KW-0472">Membrane</keyword>
<evidence type="ECO:0000313" key="3">
    <source>
        <dbReference type="Proteomes" id="UP000041254"/>
    </source>
</evidence>
<dbReference type="InParanoid" id="A0A0G4ER09"/>
<feature type="transmembrane region" description="Helical" evidence="1">
    <location>
        <begin position="109"/>
        <end position="127"/>
    </location>
</feature>
<keyword evidence="1" id="KW-0812">Transmembrane</keyword>
<proteinExistence type="predicted"/>
<sequence>MVPPDTSDTSGDVAVGVQAAAGWSHPTAQPLPAWPATSPTPLPALPPPVPQIAPPPVQNVPAAVVVQSWPEIPRLRSLSFWVFVLSHFVLFVLMPLVLDWVPRSPLPMVFWSILLVAILVACSRSFFKRMSEVASLHGGDFTPKRTRLVSMVTHGLVMLLLTAFSLYLSLDGEALRLPAEKTDTVGERTDTVLSTRDLMEVCLVVVMLVLMPTLRTLMEQAPWSRHQALQRAALTVSCDLTGSMVALLVMFMATGVLLSTFGEGASRAKEG</sequence>
<organism evidence="2 3">
    <name type="scientific">Vitrella brassicaformis (strain CCMP3155)</name>
    <dbReference type="NCBI Taxonomy" id="1169540"/>
    <lineage>
        <taxon>Eukaryota</taxon>
        <taxon>Sar</taxon>
        <taxon>Alveolata</taxon>
        <taxon>Colpodellida</taxon>
        <taxon>Vitrellaceae</taxon>
        <taxon>Vitrella</taxon>
    </lineage>
</organism>
<keyword evidence="3" id="KW-1185">Reference proteome</keyword>
<name>A0A0G4ER09_VITBC</name>
<gene>
    <name evidence="2" type="ORF">Vbra_20747</name>
</gene>
<dbReference type="Proteomes" id="UP000041254">
    <property type="component" value="Unassembled WGS sequence"/>
</dbReference>
<reference evidence="2 3" key="1">
    <citation type="submission" date="2014-11" db="EMBL/GenBank/DDBJ databases">
        <authorList>
            <person name="Zhu J."/>
            <person name="Qi W."/>
            <person name="Song R."/>
        </authorList>
    </citation>
    <scope>NUCLEOTIDE SEQUENCE [LARGE SCALE GENOMIC DNA]</scope>
</reference>
<feature type="transmembrane region" description="Helical" evidence="1">
    <location>
        <begin position="238"/>
        <end position="261"/>
    </location>
</feature>
<evidence type="ECO:0000313" key="2">
    <source>
        <dbReference type="EMBL" id="CEL99695.1"/>
    </source>
</evidence>
<feature type="transmembrane region" description="Helical" evidence="1">
    <location>
        <begin position="78"/>
        <end position="97"/>
    </location>
</feature>
<dbReference type="VEuPathDB" id="CryptoDB:Vbra_20747"/>
<evidence type="ECO:0000256" key="1">
    <source>
        <dbReference type="SAM" id="Phobius"/>
    </source>
</evidence>
<feature type="transmembrane region" description="Helical" evidence="1">
    <location>
        <begin position="148"/>
        <end position="168"/>
    </location>
</feature>
<protein>
    <submittedName>
        <fullName evidence="2">Uncharacterized protein</fullName>
    </submittedName>
</protein>
<dbReference type="AlphaFoldDB" id="A0A0G4ER09"/>
<keyword evidence="1" id="KW-1133">Transmembrane helix</keyword>